<dbReference type="InterPro" id="IPR052026">
    <property type="entry name" value="ExeA_AAA_ATPase_DNA-bind"/>
</dbReference>
<reference evidence="2 3" key="1">
    <citation type="submission" date="2016-10" db="EMBL/GenBank/DDBJ databases">
        <authorList>
            <person name="de Groot N.N."/>
        </authorList>
    </citation>
    <scope>NUCLEOTIDE SEQUENCE [LARGE SCALE GENOMIC DNA]</scope>
    <source>
        <strain evidence="2 3">R-24608</strain>
    </source>
</reference>
<dbReference type="InterPro" id="IPR027417">
    <property type="entry name" value="P-loop_NTPase"/>
</dbReference>
<sequence length="411" mass="45254">MHATASMPVMPPLQPVLQQHEITQAEFARGVGLSAAAACRLVRHGLLPARSPAAVRKRAVDFLKARGVSMAHLRDLVLPHVAAPKEVGPAGLHPGEAVPVNPDAIETQEEESMLLRCEPITPAARKHFKLPRSPFTDDIQCRDDVFASQHGRYVRAAMMDAATNHGFVAIIGQSGSGKSTLREELEERIREDRRPIVLIKPYIHGVEPSEARGKPLRSGHIAESIVDALAPGMALKSSPQARYKQVHELLKASRSAGYTHLLVIEEAHRLPIPTLKHLKNFMELKDGLRRLLGVCLIGQNELFNMLSERNPEVREIVQRCEQIAMEPLDNDVEAYLQLKFERLGLKLADVFEADAMDAIRARLIQTAHGQRTNEVVSICYPQVVNNLVSRALNAAAQVGFPKVDAQVIAGC</sequence>
<organism evidence="2 3">
    <name type="scientific">Paenacidovorax caeni</name>
    <dbReference type="NCBI Taxonomy" id="343013"/>
    <lineage>
        <taxon>Bacteria</taxon>
        <taxon>Pseudomonadati</taxon>
        <taxon>Pseudomonadota</taxon>
        <taxon>Betaproteobacteria</taxon>
        <taxon>Burkholderiales</taxon>
        <taxon>Comamonadaceae</taxon>
        <taxon>Paenacidovorax</taxon>
    </lineage>
</organism>
<dbReference type="STRING" id="343013.SAMN04489707_102749"/>
<dbReference type="AlphaFoldDB" id="A0A1I7JKR9"/>
<dbReference type="RefSeq" id="WP_054256675.1">
    <property type="nucleotide sequence ID" value="NZ_CYIG01000022.1"/>
</dbReference>
<dbReference type="PANTHER" id="PTHR35894:SF1">
    <property type="entry name" value="PHOSPHORIBULOKINASE _ URIDINE KINASE FAMILY"/>
    <property type="match status" value="1"/>
</dbReference>
<dbReference type="Proteomes" id="UP000183656">
    <property type="component" value="Unassembled WGS sequence"/>
</dbReference>
<dbReference type="EMBL" id="FPBX01000027">
    <property type="protein sequence ID" value="SFU85743.1"/>
    <property type="molecule type" value="Genomic_DNA"/>
</dbReference>
<feature type="domain" description="ORC1/DEAH AAA+ ATPase" evidence="1">
    <location>
        <begin position="164"/>
        <end position="306"/>
    </location>
</feature>
<evidence type="ECO:0000313" key="3">
    <source>
        <dbReference type="Proteomes" id="UP000183656"/>
    </source>
</evidence>
<keyword evidence="3" id="KW-1185">Reference proteome</keyword>
<dbReference type="InterPro" id="IPR049945">
    <property type="entry name" value="AAA_22"/>
</dbReference>
<gene>
    <name evidence="2" type="ORF">SAMN04489707_102749</name>
</gene>
<dbReference type="Gene3D" id="3.40.50.300">
    <property type="entry name" value="P-loop containing nucleotide triphosphate hydrolases"/>
    <property type="match status" value="1"/>
</dbReference>
<dbReference type="SUPFAM" id="SSF52540">
    <property type="entry name" value="P-loop containing nucleoside triphosphate hydrolases"/>
    <property type="match status" value="1"/>
</dbReference>
<dbReference type="Pfam" id="PF13401">
    <property type="entry name" value="AAA_22"/>
    <property type="match status" value="1"/>
</dbReference>
<dbReference type="PANTHER" id="PTHR35894">
    <property type="entry name" value="GENERAL SECRETION PATHWAY PROTEIN A-RELATED"/>
    <property type="match status" value="1"/>
</dbReference>
<dbReference type="GO" id="GO:0016887">
    <property type="term" value="F:ATP hydrolysis activity"/>
    <property type="evidence" value="ECO:0007669"/>
    <property type="project" value="InterPro"/>
</dbReference>
<dbReference type="OrthoDB" id="9783370at2"/>
<evidence type="ECO:0000313" key="2">
    <source>
        <dbReference type="EMBL" id="SFU85743.1"/>
    </source>
</evidence>
<evidence type="ECO:0000259" key="1">
    <source>
        <dbReference type="Pfam" id="PF13401"/>
    </source>
</evidence>
<name>A0A1I7JKR9_9BURK</name>
<protein>
    <submittedName>
        <fullName evidence="2">Type II secretory pathway, component ExeA (Predicted ATPase)</fullName>
    </submittedName>
</protein>
<accession>A0A1I7JKR9</accession>
<proteinExistence type="predicted"/>